<feature type="compositionally biased region" description="Low complexity" evidence="7">
    <location>
        <begin position="13"/>
        <end position="22"/>
    </location>
</feature>
<evidence type="ECO:0000256" key="8">
    <source>
        <dbReference type="SAM" id="Phobius"/>
    </source>
</evidence>
<reference evidence="10 12" key="1">
    <citation type="submission" date="2020-12" db="EMBL/GenBank/DDBJ databases">
        <title>Brachybacterium sp. MASK1Z-5, whole genome shotgun sequence.</title>
        <authorList>
            <person name="Tuo L."/>
        </authorList>
    </citation>
    <scope>NUCLEOTIDE SEQUENCE [LARGE SCALE GENOMIC DNA]</scope>
    <source>
        <strain evidence="10 12">MASK1Z-5</strain>
    </source>
</reference>
<comment type="similarity">
    <text evidence="2">Belongs to the bacterial sugar transferase family.</text>
</comment>
<dbReference type="Pfam" id="PF02397">
    <property type="entry name" value="Bac_transf"/>
    <property type="match status" value="1"/>
</dbReference>
<evidence type="ECO:0000256" key="5">
    <source>
        <dbReference type="ARBA" id="ARBA00022989"/>
    </source>
</evidence>
<evidence type="ECO:0000313" key="12">
    <source>
        <dbReference type="Proteomes" id="UP000612352"/>
    </source>
</evidence>
<feature type="transmembrane region" description="Helical" evidence="8">
    <location>
        <begin position="324"/>
        <end position="345"/>
    </location>
</feature>
<feature type="transmembrane region" description="Helical" evidence="8">
    <location>
        <begin position="174"/>
        <end position="195"/>
    </location>
</feature>
<protein>
    <submittedName>
        <fullName evidence="10">Exopolysaccharide biosynthesis polyprenyl glycosylphosphotransferase</fullName>
    </submittedName>
</protein>
<dbReference type="PANTHER" id="PTHR30576:SF10">
    <property type="entry name" value="SLL5057 PROTEIN"/>
    <property type="match status" value="1"/>
</dbReference>
<accession>A0ABS1BFQ6</accession>
<feature type="transmembrane region" description="Helical" evidence="8">
    <location>
        <begin position="89"/>
        <end position="106"/>
    </location>
</feature>
<gene>
    <name evidence="10" type="ORF">I8D64_16540</name>
    <name evidence="11" type="ORF">I8D64_16690</name>
</gene>
<feature type="region of interest" description="Disordered" evidence="7">
    <location>
        <begin position="1"/>
        <end position="22"/>
    </location>
</feature>
<keyword evidence="4 8" id="KW-0812">Transmembrane</keyword>
<dbReference type="RefSeq" id="WP_200503882.1">
    <property type="nucleotide sequence ID" value="NZ_JAEDAJ010000017.1"/>
</dbReference>
<feature type="transmembrane region" description="Helical" evidence="8">
    <location>
        <begin position="151"/>
        <end position="168"/>
    </location>
</feature>
<evidence type="ECO:0000256" key="4">
    <source>
        <dbReference type="ARBA" id="ARBA00022692"/>
    </source>
</evidence>
<name>A0ABS1BFQ6_9MICO</name>
<dbReference type="Proteomes" id="UP000612352">
    <property type="component" value="Unassembled WGS sequence"/>
</dbReference>
<feature type="domain" description="Bacterial sugar transferase" evidence="9">
    <location>
        <begin position="319"/>
        <end position="507"/>
    </location>
</feature>
<evidence type="ECO:0000256" key="3">
    <source>
        <dbReference type="ARBA" id="ARBA00022679"/>
    </source>
</evidence>
<dbReference type="NCBIfam" id="TIGR03025">
    <property type="entry name" value="EPS_sugtrans"/>
    <property type="match status" value="1"/>
</dbReference>
<evidence type="ECO:0000313" key="10">
    <source>
        <dbReference type="EMBL" id="MBK0333012.1"/>
    </source>
</evidence>
<evidence type="ECO:0000256" key="6">
    <source>
        <dbReference type="ARBA" id="ARBA00023136"/>
    </source>
</evidence>
<proteinExistence type="inferred from homology"/>
<sequence>MSMQVAEVRGNRASAAGETAQSAADVEEHASSLLLLPDTGFAEPGAEIAASASARSAESLVVPLRPELAPAAPHADPSPARLGAHGRRVALTAVLSLAVAVITVGASALMTAAPLAAAGTLAVLALAWAVMMSAQSSRPLDSARADATRPLLLVVLGALLLALSRPFLGEIVPSGPALLALALTLGAGGAVIVGLGRVLHPVRSVLVSTEPVDPMASGLLEEETAVLVGGEAAPMDEQVQDVLDRVEETGSEVVEVRGAAPAQLLTHLSWELRGRGIPLKLSFMAPGARRSRVRVVSGARGASVVIRPPRQPVPVRMAKRGFDILGSALLLAALSPLLIVVSLAVRLDDHGPIFYRQERVGKDGKPFRMFKFRSMAVDADAKLAALLREQQTDDKPLFKIQNDPRLTRIGGFLRRYSIDEIPQLLNVLGGSMSLVGPRPQRDGEVALYTGSAFHRLGVVPGMTGLWQVSGRSALSWEQAQALDVRYAHNWSLGMDLWIMLRTVKAVIGKDGAY</sequence>
<dbReference type="InterPro" id="IPR017475">
    <property type="entry name" value="EPS_sugar_tfrase"/>
</dbReference>
<feature type="transmembrane region" description="Helical" evidence="8">
    <location>
        <begin position="112"/>
        <end position="130"/>
    </location>
</feature>
<evidence type="ECO:0000256" key="2">
    <source>
        <dbReference type="ARBA" id="ARBA00006464"/>
    </source>
</evidence>
<evidence type="ECO:0000313" key="11">
    <source>
        <dbReference type="EMBL" id="MBK0333042.1"/>
    </source>
</evidence>
<dbReference type="PANTHER" id="PTHR30576">
    <property type="entry name" value="COLANIC BIOSYNTHESIS UDP-GLUCOSE LIPID CARRIER TRANSFERASE"/>
    <property type="match status" value="1"/>
</dbReference>
<dbReference type="EMBL" id="JAEDAJ010000017">
    <property type="protein sequence ID" value="MBK0333012.1"/>
    <property type="molecule type" value="Genomic_DNA"/>
</dbReference>
<organism evidence="10 12">
    <name type="scientific">Brachybacterium halotolerans</name>
    <dbReference type="NCBI Taxonomy" id="2795215"/>
    <lineage>
        <taxon>Bacteria</taxon>
        <taxon>Bacillati</taxon>
        <taxon>Actinomycetota</taxon>
        <taxon>Actinomycetes</taxon>
        <taxon>Micrococcales</taxon>
        <taxon>Dermabacteraceae</taxon>
        <taxon>Brachybacterium</taxon>
    </lineage>
</organism>
<keyword evidence="6 8" id="KW-0472">Membrane</keyword>
<keyword evidence="12" id="KW-1185">Reference proteome</keyword>
<dbReference type="EMBL" id="JAEDAJ010000018">
    <property type="protein sequence ID" value="MBK0333042.1"/>
    <property type="molecule type" value="Genomic_DNA"/>
</dbReference>
<evidence type="ECO:0000256" key="1">
    <source>
        <dbReference type="ARBA" id="ARBA00004141"/>
    </source>
</evidence>
<evidence type="ECO:0000259" key="9">
    <source>
        <dbReference type="Pfam" id="PF02397"/>
    </source>
</evidence>
<comment type="subcellular location">
    <subcellularLocation>
        <location evidence="1">Membrane</location>
        <topology evidence="1">Multi-pass membrane protein</topology>
    </subcellularLocation>
</comment>
<dbReference type="InterPro" id="IPR003362">
    <property type="entry name" value="Bact_transf"/>
</dbReference>
<evidence type="ECO:0000256" key="7">
    <source>
        <dbReference type="SAM" id="MobiDB-lite"/>
    </source>
</evidence>
<keyword evidence="3" id="KW-0808">Transferase</keyword>
<comment type="caution">
    <text evidence="10">The sequence shown here is derived from an EMBL/GenBank/DDBJ whole genome shotgun (WGS) entry which is preliminary data.</text>
</comment>
<keyword evidence="5 8" id="KW-1133">Transmembrane helix</keyword>